<name>A0A2N3KMX2_9PROT</name>
<dbReference type="Gene3D" id="3.40.190.10">
    <property type="entry name" value="Periplasmic binding protein-like II"/>
    <property type="match status" value="2"/>
</dbReference>
<dbReference type="RefSeq" id="WP_101268828.1">
    <property type="nucleotide sequence ID" value="NZ_NWTK01000012.1"/>
</dbReference>
<dbReference type="PANTHER" id="PTHR30006:SF25">
    <property type="entry name" value="PHOSPHOGLYCERATE TRANSPORT REGULATORY PROTEIN PGTC"/>
    <property type="match status" value="1"/>
</dbReference>
<comment type="caution">
    <text evidence="3">The sequence shown here is derived from an EMBL/GenBank/DDBJ whole genome shotgun (WGS) entry which is preliminary data.</text>
</comment>
<feature type="transmembrane region" description="Helical" evidence="2">
    <location>
        <begin position="21"/>
        <end position="39"/>
    </location>
</feature>
<dbReference type="SUPFAM" id="SSF53850">
    <property type="entry name" value="Periplasmic binding protein-like II"/>
    <property type="match status" value="1"/>
</dbReference>
<sequence length="385" mass="42719">MIRVIGTYGRRVLRHRRVRTLVWGVAAFVAAGTGIVATIENVATAGDREFPVATDYSGRLVIQSTTDYMIFAPVIEAFQERWPDILITYNELTTNELNAAVEHACDQNRFMGDLIISSSIDQQLKLVNDGCAQSPGPRVGENLPDWAKWRDELFGLTYEPAVTVYNKAFFADREPPENRFDLIDLLRESDTFRAKVGSYDIETSGVGYLFAFQDAIQASTWGRLVESLGRNEAQLFCCTGEILDRVADGRLLLGYNVLGSYALSRIGRDDRVGMVLPSDYTLIMSRAAFISRDAEQPGLARAFIDFMLSAPGRAILSRDAGLLSPIDGPARLARLVGVPRDADPQELRPIALTPALLVGLDQAKRNIFLQQWRAALPPRQLSKHP</sequence>
<keyword evidence="2" id="KW-0472">Membrane</keyword>
<dbReference type="Pfam" id="PF13343">
    <property type="entry name" value="SBP_bac_6"/>
    <property type="match status" value="1"/>
</dbReference>
<evidence type="ECO:0000256" key="2">
    <source>
        <dbReference type="SAM" id="Phobius"/>
    </source>
</evidence>
<organism evidence="3 4">
    <name type="scientific">Thalassospira marina</name>
    <dbReference type="NCBI Taxonomy" id="2048283"/>
    <lineage>
        <taxon>Bacteria</taxon>
        <taxon>Pseudomonadati</taxon>
        <taxon>Pseudomonadota</taxon>
        <taxon>Alphaproteobacteria</taxon>
        <taxon>Rhodospirillales</taxon>
        <taxon>Thalassospiraceae</taxon>
        <taxon>Thalassospira</taxon>
    </lineage>
</organism>
<dbReference type="AlphaFoldDB" id="A0A2N3KMX2"/>
<evidence type="ECO:0000313" key="3">
    <source>
        <dbReference type="EMBL" id="PKR51885.1"/>
    </source>
</evidence>
<protein>
    <submittedName>
        <fullName evidence="3">Iron ABC transporter substrate-binding protein</fullName>
    </submittedName>
</protein>
<accession>A0A2N3KMX2</accession>
<proteinExistence type="predicted"/>
<reference evidence="3 4" key="1">
    <citation type="submission" date="2017-09" db="EMBL/GenBank/DDBJ databases">
        <title>Biodiversity and function of Thalassospira species in the particle-attached aromatic-hydrocarbon-degrading consortia from the surface seawater of the South China Sea.</title>
        <authorList>
            <person name="Dong C."/>
            <person name="Liu R."/>
            <person name="Shao Z."/>
        </authorList>
    </citation>
    <scope>NUCLEOTIDE SEQUENCE [LARGE SCALE GENOMIC DNA]</scope>
    <source>
        <strain evidence="3 4">CSC1P2</strain>
    </source>
</reference>
<dbReference type="EMBL" id="NWTK01000012">
    <property type="protein sequence ID" value="PKR51885.1"/>
    <property type="molecule type" value="Genomic_DNA"/>
</dbReference>
<dbReference type="PANTHER" id="PTHR30006">
    <property type="entry name" value="THIAMINE-BINDING PERIPLASMIC PROTEIN-RELATED"/>
    <property type="match status" value="1"/>
</dbReference>
<gene>
    <name evidence="3" type="ORF">COO20_17275</name>
</gene>
<keyword evidence="2" id="KW-0812">Transmembrane</keyword>
<keyword evidence="1" id="KW-0732">Signal</keyword>
<keyword evidence="2" id="KW-1133">Transmembrane helix</keyword>
<dbReference type="OrthoDB" id="8673316at2"/>
<evidence type="ECO:0000256" key="1">
    <source>
        <dbReference type="ARBA" id="ARBA00022729"/>
    </source>
</evidence>
<evidence type="ECO:0000313" key="4">
    <source>
        <dbReference type="Proteomes" id="UP000233597"/>
    </source>
</evidence>
<dbReference type="Proteomes" id="UP000233597">
    <property type="component" value="Unassembled WGS sequence"/>
</dbReference>
<dbReference type="GO" id="GO:0030288">
    <property type="term" value="C:outer membrane-bounded periplasmic space"/>
    <property type="evidence" value="ECO:0007669"/>
    <property type="project" value="TreeGrafter"/>
</dbReference>